<dbReference type="EMBL" id="FOFD01000007">
    <property type="protein sequence ID" value="SER71030.1"/>
    <property type="molecule type" value="Genomic_DNA"/>
</dbReference>
<name>A0A1H9RE36_9EURY</name>
<dbReference type="Gene3D" id="3.40.50.300">
    <property type="entry name" value="P-loop containing nucleotide triphosphate hydrolases"/>
    <property type="match status" value="1"/>
</dbReference>
<dbReference type="GO" id="GO:0016301">
    <property type="term" value="F:kinase activity"/>
    <property type="evidence" value="ECO:0007669"/>
    <property type="project" value="UniProtKB-KW"/>
</dbReference>
<accession>A0A1H9RE36</accession>
<dbReference type="SUPFAM" id="SSF52540">
    <property type="entry name" value="P-loop containing nucleoside triphosphate hydrolases"/>
    <property type="match status" value="1"/>
</dbReference>
<dbReference type="STRING" id="1186196.SAMN04489841_4366"/>
<dbReference type="AlphaFoldDB" id="A0A1H9RE36"/>
<dbReference type="Proteomes" id="UP000199114">
    <property type="component" value="Unassembled WGS sequence"/>
</dbReference>
<sequence>MIVVICGPPGAGKTTITARVRERLEARGRPVRSVHSDDFSSRTYDQLAEQVGETPATGVTLVDGTFYRRKWQTRFRTLGDVHFVRVTASLETCLERNRERADPIAERGVHVVYREFDEPDAELEIDTDRCSPDDAADRIVATIEAWLE</sequence>
<keyword evidence="1" id="KW-0808">Transferase</keyword>
<keyword evidence="1" id="KW-0418">Kinase</keyword>
<dbReference type="RefSeq" id="WP_090621748.1">
    <property type="nucleotide sequence ID" value="NZ_FOFD01000007.1"/>
</dbReference>
<reference evidence="2" key="1">
    <citation type="submission" date="2016-10" db="EMBL/GenBank/DDBJ databases">
        <authorList>
            <person name="Varghese N."/>
            <person name="Submissions S."/>
        </authorList>
    </citation>
    <scope>NUCLEOTIDE SEQUENCE [LARGE SCALE GENOMIC DNA]</scope>
    <source>
        <strain evidence="2">DSM 25055</strain>
    </source>
</reference>
<dbReference type="InterPro" id="IPR027417">
    <property type="entry name" value="P-loop_NTPase"/>
</dbReference>
<evidence type="ECO:0000313" key="2">
    <source>
        <dbReference type="Proteomes" id="UP000199114"/>
    </source>
</evidence>
<protein>
    <submittedName>
        <fullName evidence="1">Adenylylsulfate kinase</fullName>
    </submittedName>
</protein>
<evidence type="ECO:0000313" key="1">
    <source>
        <dbReference type="EMBL" id="SER71030.1"/>
    </source>
</evidence>
<keyword evidence="2" id="KW-1185">Reference proteome</keyword>
<gene>
    <name evidence="1" type="ORF">SAMN04489841_4366</name>
</gene>
<dbReference type="OrthoDB" id="28808at2157"/>
<organism evidence="1 2">
    <name type="scientific">Natrinema salaciae</name>
    <dbReference type="NCBI Taxonomy" id="1186196"/>
    <lineage>
        <taxon>Archaea</taxon>
        <taxon>Methanobacteriati</taxon>
        <taxon>Methanobacteriota</taxon>
        <taxon>Stenosarchaea group</taxon>
        <taxon>Halobacteria</taxon>
        <taxon>Halobacteriales</taxon>
        <taxon>Natrialbaceae</taxon>
        <taxon>Natrinema</taxon>
    </lineage>
</organism>
<proteinExistence type="predicted"/>
<dbReference type="Pfam" id="PF13671">
    <property type="entry name" value="AAA_33"/>
    <property type="match status" value="1"/>
</dbReference>